<reference evidence="1 2" key="1">
    <citation type="submission" date="2024-05" db="EMBL/GenBank/DDBJ databases">
        <authorList>
            <person name="Venkateswaran K."/>
        </authorList>
    </citation>
    <scope>NUCLEOTIDE SEQUENCE [LARGE SCALE GENOMIC DNA]</scope>
    <source>
        <strain evidence="1 2">179-C4-2-HS</strain>
    </source>
</reference>
<organism evidence="1 2">
    <name type="scientific">Neobacillus driksii</name>
    <dbReference type="NCBI Taxonomy" id="3035913"/>
    <lineage>
        <taxon>Bacteria</taxon>
        <taxon>Bacillati</taxon>
        <taxon>Bacillota</taxon>
        <taxon>Bacilli</taxon>
        <taxon>Bacillales</taxon>
        <taxon>Bacillaceae</taxon>
        <taxon>Neobacillus</taxon>
    </lineage>
</organism>
<evidence type="ECO:0000313" key="1">
    <source>
        <dbReference type="EMBL" id="MFB3170676.1"/>
    </source>
</evidence>
<keyword evidence="2" id="KW-1185">Reference proteome</keyword>
<gene>
    <name evidence="1" type="ORF">P5G62_026535</name>
</gene>
<accession>A0ABV4Z0P8</accession>
<sequence length="93" mass="10629">MMTHFIQKGNVEATELDGEWIILNTEQFTITKLNGAGGLCWSLLNKIQTVDTLTNSLFEEYKAVQNKEQIKQDVQEFLSNLTECGLIEHVNRL</sequence>
<dbReference type="Gene3D" id="1.10.10.1150">
    <property type="entry name" value="Coenzyme PQQ synthesis protein D (PqqD)"/>
    <property type="match status" value="1"/>
</dbReference>
<protein>
    <submittedName>
        <fullName evidence="1">PqqD family protein</fullName>
    </submittedName>
</protein>
<dbReference type="Pfam" id="PF05402">
    <property type="entry name" value="PqqD"/>
    <property type="match status" value="1"/>
</dbReference>
<evidence type="ECO:0000313" key="2">
    <source>
        <dbReference type="Proteomes" id="UP001241748"/>
    </source>
</evidence>
<proteinExistence type="predicted"/>
<name>A0ABV4Z0P8_9BACI</name>
<dbReference type="InterPro" id="IPR008792">
    <property type="entry name" value="PQQD"/>
</dbReference>
<comment type="caution">
    <text evidence="1">The sequence shown here is derived from an EMBL/GenBank/DDBJ whole genome shotgun (WGS) entry which is preliminary data.</text>
</comment>
<dbReference type="RefSeq" id="WP_306075900.1">
    <property type="nucleotide sequence ID" value="NZ_JAROBZ020000003.1"/>
</dbReference>
<dbReference type="EMBL" id="JAROBZ020000003">
    <property type="protein sequence ID" value="MFB3170676.1"/>
    <property type="molecule type" value="Genomic_DNA"/>
</dbReference>
<dbReference type="InterPro" id="IPR041881">
    <property type="entry name" value="PqqD_sf"/>
</dbReference>
<dbReference type="Proteomes" id="UP001241748">
    <property type="component" value="Unassembled WGS sequence"/>
</dbReference>